<dbReference type="Proteomes" id="UP000095287">
    <property type="component" value="Unplaced"/>
</dbReference>
<organism evidence="2 3">
    <name type="scientific">Steinernema glaseri</name>
    <dbReference type="NCBI Taxonomy" id="37863"/>
    <lineage>
        <taxon>Eukaryota</taxon>
        <taxon>Metazoa</taxon>
        <taxon>Ecdysozoa</taxon>
        <taxon>Nematoda</taxon>
        <taxon>Chromadorea</taxon>
        <taxon>Rhabditida</taxon>
        <taxon>Tylenchina</taxon>
        <taxon>Panagrolaimomorpha</taxon>
        <taxon>Strongyloidoidea</taxon>
        <taxon>Steinernematidae</taxon>
        <taxon>Steinernema</taxon>
    </lineage>
</organism>
<accession>A0A1I7YFY2</accession>
<feature type="region of interest" description="Disordered" evidence="1">
    <location>
        <begin position="1"/>
        <end position="82"/>
    </location>
</feature>
<dbReference type="WBParaSite" id="L893_g15964.t1">
    <property type="protein sequence ID" value="L893_g15964.t1"/>
    <property type="gene ID" value="L893_g15964"/>
</dbReference>
<name>A0A1I7YFY2_9BILA</name>
<keyword evidence="2" id="KW-1185">Reference proteome</keyword>
<evidence type="ECO:0000313" key="2">
    <source>
        <dbReference type="Proteomes" id="UP000095287"/>
    </source>
</evidence>
<protein>
    <submittedName>
        <fullName evidence="3">Copper-containing nitrite reductase</fullName>
    </submittedName>
</protein>
<dbReference type="AlphaFoldDB" id="A0A1I7YFY2"/>
<feature type="compositionally biased region" description="Basic and acidic residues" evidence="1">
    <location>
        <begin position="57"/>
        <end position="71"/>
    </location>
</feature>
<feature type="compositionally biased region" description="Basic and acidic residues" evidence="1">
    <location>
        <begin position="1"/>
        <end position="24"/>
    </location>
</feature>
<evidence type="ECO:0000256" key="1">
    <source>
        <dbReference type="SAM" id="MobiDB-lite"/>
    </source>
</evidence>
<evidence type="ECO:0000313" key="3">
    <source>
        <dbReference type="WBParaSite" id="L893_g15964.t1"/>
    </source>
</evidence>
<feature type="compositionally biased region" description="Polar residues" evidence="1">
    <location>
        <begin position="72"/>
        <end position="82"/>
    </location>
</feature>
<reference evidence="3" key="1">
    <citation type="submission" date="2016-11" db="UniProtKB">
        <authorList>
            <consortium name="WormBaseParasite"/>
        </authorList>
    </citation>
    <scope>IDENTIFICATION</scope>
</reference>
<sequence>GREVSEEAGEDRQGRPDHDDEHQQQQRQAHVHLGQHLHALVHAGQHRAQGDDADADDQQHLADIGRGDREQVNSASDNATIA</sequence>
<proteinExistence type="predicted"/>